<organism evidence="2 3">
    <name type="scientific">Streptoalloteichus hindustanus</name>
    <dbReference type="NCBI Taxonomy" id="2017"/>
    <lineage>
        <taxon>Bacteria</taxon>
        <taxon>Bacillati</taxon>
        <taxon>Actinomycetota</taxon>
        <taxon>Actinomycetes</taxon>
        <taxon>Pseudonocardiales</taxon>
        <taxon>Pseudonocardiaceae</taxon>
        <taxon>Streptoalloteichus</taxon>
    </lineage>
</organism>
<sequence>MVWGPRLFRGDSEKSASGPGVLTFAAEPLRTAVRQLRRASSRATRHRAVTVHISFVDALGARGVGGSAGGTDRPSAGVHQREHTFSRLGGPSCSRLGPRNRQVPAGVLTPAGTTGLTSSGGGGAASTGFVFSQVRATVRPGGKRVRTVAWVTAGGSPPPRPRPPEDAEPAPTRHLFQGCGHSIGCGQPEKFEIRATGSLCTPWGLVDPHLWRTLWTTRASCGPFGAAAELSTGAPSCPRAPSTGAPHRSEASDLRFRAVVHTAHNPYYYGCSSLSKRKPQNQ</sequence>
<dbReference type="AlphaFoldDB" id="A0A1M4V3T6"/>
<dbReference type="STRING" id="2017.SAMN05444320_101630"/>
<dbReference type="Proteomes" id="UP000184501">
    <property type="component" value="Unassembled WGS sequence"/>
</dbReference>
<evidence type="ECO:0000313" key="2">
    <source>
        <dbReference type="EMBL" id="SHE63651.1"/>
    </source>
</evidence>
<gene>
    <name evidence="2" type="ORF">SAMN05444320_101630</name>
</gene>
<feature type="region of interest" description="Disordered" evidence="1">
    <location>
        <begin position="151"/>
        <end position="173"/>
    </location>
</feature>
<protein>
    <submittedName>
        <fullName evidence="2">Uncharacterized protein</fullName>
    </submittedName>
</protein>
<accession>A0A1M4V3T6</accession>
<feature type="region of interest" description="Disordered" evidence="1">
    <location>
        <begin position="65"/>
        <end position="97"/>
    </location>
</feature>
<keyword evidence="3" id="KW-1185">Reference proteome</keyword>
<evidence type="ECO:0000256" key="1">
    <source>
        <dbReference type="SAM" id="MobiDB-lite"/>
    </source>
</evidence>
<dbReference type="EMBL" id="FQVN01000001">
    <property type="protein sequence ID" value="SHE63651.1"/>
    <property type="molecule type" value="Genomic_DNA"/>
</dbReference>
<evidence type="ECO:0000313" key="3">
    <source>
        <dbReference type="Proteomes" id="UP000184501"/>
    </source>
</evidence>
<name>A0A1M4V3T6_STRHI</name>
<reference evidence="2 3" key="1">
    <citation type="submission" date="2016-11" db="EMBL/GenBank/DDBJ databases">
        <authorList>
            <person name="Jaros S."/>
            <person name="Januszkiewicz K."/>
            <person name="Wedrychowicz H."/>
        </authorList>
    </citation>
    <scope>NUCLEOTIDE SEQUENCE [LARGE SCALE GENOMIC DNA]</scope>
    <source>
        <strain evidence="2 3">DSM 44523</strain>
    </source>
</reference>
<proteinExistence type="predicted"/>